<reference evidence="2" key="1">
    <citation type="submission" date="2020-05" db="UniProtKB">
        <authorList>
            <consortium name="EnsemblMetazoa"/>
        </authorList>
    </citation>
    <scope>IDENTIFICATION</scope>
    <source>
        <strain evidence="2">SANGQUA</strain>
    </source>
</reference>
<feature type="region of interest" description="Disordered" evidence="1">
    <location>
        <begin position="57"/>
        <end position="84"/>
    </location>
</feature>
<sequence>MVYLGKYGAREEFLPQKASVWALKSNDAYGDSNNNNHPDRRRISYKNSIKVHQIVKHGPSSTTQDGRWHGNAAYNDATPWRPAL</sequence>
<accession>A0A182XGW0</accession>
<evidence type="ECO:0000256" key="1">
    <source>
        <dbReference type="SAM" id="MobiDB-lite"/>
    </source>
</evidence>
<dbReference type="AlphaFoldDB" id="A0A182XGW0"/>
<name>A0A182XGW0_ANOQN</name>
<evidence type="ECO:0000313" key="2">
    <source>
        <dbReference type="EnsemblMetazoa" id="AQUA009078-PA"/>
    </source>
</evidence>
<protein>
    <submittedName>
        <fullName evidence="2">Uncharacterized protein</fullName>
    </submittedName>
</protein>
<organism evidence="2 3">
    <name type="scientific">Anopheles quadriannulatus</name>
    <name type="common">Mosquito</name>
    <dbReference type="NCBI Taxonomy" id="34691"/>
    <lineage>
        <taxon>Eukaryota</taxon>
        <taxon>Metazoa</taxon>
        <taxon>Ecdysozoa</taxon>
        <taxon>Arthropoda</taxon>
        <taxon>Hexapoda</taxon>
        <taxon>Insecta</taxon>
        <taxon>Pterygota</taxon>
        <taxon>Neoptera</taxon>
        <taxon>Endopterygota</taxon>
        <taxon>Diptera</taxon>
        <taxon>Nematocera</taxon>
        <taxon>Culicoidea</taxon>
        <taxon>Culicidae</taxon>
        <taxon>Anophelinae</taxon>
        <taxon>Anopheles</taxon>
    </lineage>
</organism>
<dbReference type="Proteomes" id="UP000076407">
    <property type="component" value="Unassembled WGS sequence"/>
</dbReference>
<evidence type="ECO:0000313" key="3">
    <source>
        <dbReference type="Proteomes" id="UP000076407"/>
    </source>
</evidence>
<keyword evidence="3" id="KW-1185">Reference proteome</keyword>
<proteinExistence type="predicted"/>
<dbReference type="EnsemblMetazoa" id="AQUA009078-RA">
    <property type="protein sequence ID" value="AQUA009078-PA"/>
    <property type="gene ID" value="AQUA009078"/>
</dbReference>
<dbReference type="VEuPathDB" id="VectorBase:AQUA009078"/>